<organism evidence="2 3">
    <name type="scientific">Gordonibacter massiliensis</name>
    <name type="common">ex Traore et al. 2017</name>
    <dbReference type="NCBI Taxonomy" id="1841863"/>
    <lineage>
        <taxon>Bacteria</taxon>
        <taxon>Bacillati</taxon>
        <taxon>Actinomycetota</taxon>
        <taxon>Coriobacteriia</taxon>
        <taxon>Eggerthellales</taxon>
        <taxon>Eggerthellaceae</taxon>
        <taxon>Gordonibacter</taxon>
    </lineage>
</organism>
<dbReference type="Pfam" id="PF21939">
    <property type="entry name" value="Gp10_C"/>
    <property type="match status" value="1"/>
</dbReference>
<dbReference type="Proteomes" id="UP000587396">
    <property type="component" value="Unassembled WGS sequence"/>
</dbReference>
<keyword evidence="3" id="KW-1185">Reference proteome</keyword>
<name>A0A842J9T5_9ACTN</name>
<dbReference type="AlphaFoldDB" id="A0A842J9T5"/>
<feature type="domain" description="Baseplate structural protein Gp10 C-terminal" evidence="1">
    <location>
        <begin position="80"/>
        <end position="215"/>
    </location>
</feature>
<dbReference type="RefSeq" id="WP_185904529.1">
    <property type="nucleotide sequence ID" value="NZ_JACMSE010000002.1"/>
</dbReference>
<reference evidence="2 3" key="1">
    <citation type="submission" date="2020-08" db="EMBL/GenBank/DDBJ databases">
        <authorList>
            <person name="Liu C."/>
            <person name="Sun Q."/>
        </authorList>
    </citation>
    <scope>NUCLEOTIDE SEQUENCE [LARGE SCALE GENOMIC DNA]</scope>
    <source>
        <strain evidence="2 3">N22</strain>
    </source>
</reference>
<evidence type="ECO:0000313" key="2">
    <source>
        <dbReference type="EMBL" id="MBC2888563.1"/>
    </source>
</evidence>
<dbReference type="InterPro" id="IPR053827">
    <property type="entry name" value="Gp10_C"/>
</dbReference>
<protein>
    <recommendedName>
        <fullName evidence="1">Baseplate structural protein Gp10 C-terminal domain-containing protein</fullName>
    </recommendedName>
</protein>
<proteinExistence type="predicted"/>
<gene>
    <name evidence="2" type="ORF">H7313_04265</name>
</gene>
<evidence type="ECO:0000259" key="1">
    <source>
        <dbReference type="Pfam" id="PF21939"/>
    </source>
</evidence>
<dbReference type="EMBL" id="JACMSE010000002">
    <property type="protein sequence ID" value="MBC2888563.1"/>
    <property type="molecule type" value="Genomic_DNA"/>
</dbReference>
<sequence>MDAYEIALLMANQDAQNPLAMRYGTVQSLNDDGSVSVVPDGQDQAVPAVKCCRLCAGNRVVLLVNGTEWLAVSVMGGECPYEIGDVWTTFSDDSPHDRWPGTTWEQIRDRFLLASGSRGAGATGGEESHVLTQPELPLVEGSFAIRGVGDSFIDAGSNAWGAFYRTGYSSGAWIVTYLSAEGLRPGYSGFGMSFGQNQPHNNMPPYMVAHMWKRTA</sequence>
<accession>A0A842J9T5</accession>
<comment type="caution">
    <text evidence="2">The sequence shown here is derived from an EMBL/GenBank/DDBJ whole genome shotgun (WGS) entry which is preliminary data.</text>
</comment>
<evidence type="ECO:0000313" key="3">
    <source>
        <dbReference type="Proteomes" id="UP000587396"/>
    </source>
</evidence>